<reference evidence="2" key="1">
    <citation type="submission" date="2023-12" db="EMBL/GenBank/DDBJ databases">
        <authorList>
            <person name="Brown T."/>
        </authorList>
    </citation>
    <scope>NUCLEOTIDE SEQUENCE</scope>
</reference>
<dbReference type="PANTHER" id="PTHR46556">
    <property type="entry name" value="PLECKSTRIN HOMOLOGY DOMAIN-CONTAINING FAMILY M MEMBER 2"/>
    <property type="match status" value="1"/>
</dbReference>
<feature type="compositionally biased region" description="Low complexity" evidence="1">
    <location>
        <begin position="193"/>
        <end position="214"/>
    </location>
</feature>
<dbReference type="EMBL" id="OY882859">
    <property type="protein sequence ID" value="CAK6441551.1"/>
    <property type="molecule type" value="Genomic_DNA"/>
</dbReference>
<name>A0ABN9ZXY6_PIPNA</name>
<dbReference type="PANTHER" id="PTHR46556:SF1">
    <property type="entry name" value="PLECKSTRIN HOMOLOGY DOMAIN-CONTAINING FAMILY M MEMBER 2"/>
    <property type="match status" value="1"/>
</dbReference>
<feature type="compositionally biased region" description="Polar residues" evidence="1">
    <location>
        <begin position="58"/>
        <end position="85"/>
    </location>
</feature>
<feature type="compositionally biased region" description="Basic residues" evidence="1">
    <location>
        <begin position="129"/>
        <end position="141"/>
    </location>
</feature>
<sequence>MPHYYKPQHLLDFEDRLPSSAHGSDSLSLNSFNSVTSTNLEWDDSAISPSSEDGDLTDTVSDPRSTASDLTSSKASTKSPTQCHNPFNEEQAEAVSSSDTTAVHTSSQGTEPHPPELLDAGTELEVIRVTKKKKTGKKKKTRADEEVSPLRPASAQHAGARRGMATAGSAAQASGGAPQTPPWLAPRRRERGPAAPLRAASARSPARWACSSPR</sequence>
<feature type="compositionally biased region" description="Polar residues" evidence="1">
    <location>
        <begin position="94"/>
        <end position="110"/>
    </location>
</feature>
<feature type="region of interest" description="Disordered" evidence="1">
    <location>
        <begin position="43"/>
        <end position="214"/>
    </location>
</feature>
<accession>A0ABN9ZXY6</accession>
<dbReference type="InterPro" id="IPR053015">
    <property type="entry name" value="PH_domain-containing_M2"/>
</dbReference>
<evidence type="ECO:0000256" key="1">
    <source>
        <dbReference type="SAM" id="MobiDB-lite"/>
    </source>
</evidence>
<protein>
    <submittedName>
        <fullName evidence="2">Uncharacterized protein</fullName>
    </submittedName>
</protein>
<proteinExistence type="predicted"/>
<dbReference type="Proteomes" id="UP001314169">
    <property type="component" value="Chromosome 2"/>
</dbReference>
<organism evidence="2 3">
    <name type="scientific">Pipistrellus nathusii</name>
    <name type="common">Nathusius' pipistrelle</name>
    <dbReference type="NCBI Taxonomy" id="59473"/>
    <lineage>
        <taxon>Eukaryota</taxon>
        <taxon>Metazoa</taxon>
        <taxon>Chordata</taxon>
        <taxon>Craniata</taxon>
        <taxon>Vertebrata</taxon>
        <taxon>Euteleostomi</taxon>
        <taxon>Mammalia</taxon>
        <taxon>Eutheria</taxon>
        <taxon>Laurasiatheria</taxon>
        <taxon>Chiroptera</taxon>
        <taxon>Yangochiroptera</taxon>
        <taxon>Vespertilionidae</taxon>
        <taxon>Pipistrellus</taxon>
    </lineage>
</organism>
<evidence type="ECO:0000313" key="3">
    <source>
        <dbReference type="Proteomes" id="UP001314169"/>
    </source>
</evidence>
<evidence type="ECO:0000313" key="2">
    <source>
        <dbReference type="EMBL" id="CAK6441551.1"/>
    </source>
</evidence>
<keyword evidence="3" id="KW-1185">Reference proteome</keyword>
<feature type="compositionally biased region" description="Low complexity" evidence="1">
    <location>
        <begin position="165"/>
        <end position="178"/>
    </location>
</feature>
<gene>
    <name evidence="2" type="ORF">MPIPNATIZW_LOCUS9857</name>
</gene>